<dbReference type="InterPro" id="IPR015422">
    <property type="entry name" value="PyrdxlP-dep_Trfase_small"/>
</dbReference>
<dbReference type="Proteomes" id="UP001271780">
    <property type="component" value="Unassembled WGS sequence"/>
</dbReference>
<reference evidence="4 5" key="1">
    <citation type="submission" date="2023-08" db="EMBL/GenBank/DDBJ databases">
        <title>Implementing the SeqCode for naming new Mesorhizobium species isolated from Vachellia karroo root nodules.</title>
        <authorList>
            <person name="Van Lill M."/>
        </authorList>
    </citation>
    <scope>NUCLEOTIDE SEQUENCE [LARGE SCALE GENOMIC DNA]</scope>
    <source>
        <strain evidence="4 5">VK23A</strain>
    </source>
</reference>
<keyword evidence="4" id="KW-0032">Aminotransferase</keyword>
<dbReference type="PANTHER" id="PTHR13693">
    <property type="entry name" value="CLASS II AMINOTRANSFERASE/8-AMINO-7-OXONONANOATE SYNTHASE"/>
    <property type="match status" value="1"/>
</dbReference>
<evidence type="ECO:0000256" key="2">
    <source>
        <dbReference type="ARBA" id="ARBA00022679"/>
    </source>
</evidence>
<evidence type="ECO:0000313" key="4">
    <source>
        <dbReference type="EMBL" id="MDX8470986.1"/>
    </source>
</evidence>
<sequence>MLSKVEHRDFDVMEGVTTDYYDKSDTDLSARWRALTGWFDARLGARLDPYCKYTASRIDSEITAFTRDGEPLSGVNFASQDYLNLATEKRVINAATEAAERYGVHSAGSSALMGLTEVTIELERKLAAFLGVADTTVFPTGWGAGYGLVRTLVRREDYVVIDVLAHACLQEGAEAATPNVHRFPHCSNEAVERRLSRLRTNEARAGILVVTETVFSMDSDVPNLAELRSICSRYGATLVVDVAHDLGAIGAGGRGYLEIQGALSNVDIIMGSFSKTFASNGGFVASNRTELKLALRSSCGPLTFTNAMSPMQAAAVLACLAIVDSPEGERRRRRLMENIDYMRGRLQTAGFNVLGAPSAIVPVVLGRNGLSRMMTSYMLGNGAIVNLVEYPAVAKNGCRWRVQMMHNHTKGQIDSFVETAVAAREAISCQGDNLVDVDEAI</sequence>
<dbReference type="Gene3D" id="3.40.640.10">
    <property type="entry name" value="Type I PLP-dependent aspartate aminotransferase-like (Major domain)"/>
    <property type="match status" value="1"/>
</dbReference>
<gene>
    <name evidence="4" type="ORF">RFM27_02730</name>
</gene>
<evidence type="ECO:0000259" key="3">
    <source>
        <dbReference type="Pfam" id="PF00155"/>
    </source>
</evidence>
<organism evidence="4 5">
    <name type="scientific">Mesorhizobium dulcispinae</name>
    <dbReference type="NCBI Taxonomy" id="3072316"/>
    <lineage>
        <taxon>Bacteria</taxon>
        <taxon>Pseudomonadati</taxon>
        <taxon>Pseudomonadota</taxon>
        <taxon>Alphaproteobacteria</taxon>
        <taxon>Hyphomicrobiales</taxon>
        <taxon>Phyllobacteriaceae</taxon>
        <taxon>Mesorhizobium</taxon>
    </lineage>
</organism>
<comment type="caution">
    <text evidence="4">The sequence shown here is derived from an EMBL/GenBank/DDBJ whole genome shotgun (WGS) entry which is preliminary data.</text>
</comment>
<dbReference type="InterPro" id="IPR050087">
    <property type="entry name" value="AON_synthase_class-II"/>
</dbReference>
<dbReference type="InterPro" id="IPR004839">
    <property type="entry name" value="Aminotransferase_I/II_large"/>
</dbReference>
<dbReference type="PANTHER" id="PTHR13693:SF103">
    <property type="entry name" value="AMINOTRANSFERASE CLASS I_CLASSII DOMAIN-CONTAINING PROTEIN"/>
    <property type="match status" value="1"/>
</dbReference>
<dbReference type="EMBL" id="JAVIIZ010000001">
    <property type="protein sequence ID" value="MDX8470986.1"/>
    <property type="molecule type" value="Genomic_DNA"/>
</dbReference>
<dbReference type="Pfam" id="PF00155">
    <property type="entry name" value="Aminotran_1_2"/>
    <property type="match status" value="1"/>
</dbReference>
<comment type="cofactor">
    <cofactor evidence="1">
        <name>pyridoxal 5'-phosphate</name>
        <dbReference type="ChEBI" id="CHEBI:597326"/>
    </cofactor>
</comment>
<name>A0ABU4X850_9HYPH</name>
<dbReference type="InterPro" id="IPR015421">
    <property type="entry name" value="PyrdxlP-dep_Trfase_major"/>
</dbReference>
<keyword evidence="2" id="KW-0808">Transferase</keyword>
<evidence type="ECO:0000313" key="5">
    <source>
        <dbReference type="Proteomes" id="UP001271780"/>
    </source>
</evidence>
<keyword evidence="5" id="KW-1185">Reference proteome</keyword>
<dbReference type="InterPro" id="IPR015424">
    <property type="entry name" value="PyrdxlP-dep_Trfase"/>
</dbReference>
<dbReference type="SUPFAM" id="SSF53383">
    <property type="entry name" value="PLP-dependent transferases"/>
    <property type="match status" value="1"/>
</dbReference>
<evidence type="ECO:0000256" key="1">
    <source>
        <dbReference type="ARBA" id="ARBA00001933"/>
    </source>
</evidence>
<protein>
    <submittedName>
        <fullName evidence="4">Aminotransferase class I/II-fold pyridoxal phosphate-dependent enzyme</fullName>
    </submittedName>
</protein>
<dbReference type="RefSeq" id="WP_320315160.1">
    <property type="nucleotide sequence ID" value="NZ_JAVIIX010000001.1"/>
</dbReference>
<dbReference type="Gene3D" id="3.90.1150.10">
    <property type="entry name" value="Aspartate Aminotransferase, domain 1"/>
    <property type="match status" value="1"/>
</dbReference>
<dbReference type="GO" id="GO:0008483">
    <property type="term" value="F:transaminase activity"/>
    <property type="evidence" value="ECO:0007669"/>
    <property type="project" value="UniProtKB-KW"/>
</dbReference>
<proteinExistence type="predicted"/>
<accession>A0ABU4X850</accession>
<feature type="domain" description="Aminotransferase class I/classII large" evidence="3">
    <location>
        <begin position="75"/>
        <end position="418"/>
    </location>
</feature>